<keyword evidence="3" id="KW-0808">Transferase</keyword>
<accession>A0A5B6TI28</accession>
<keyword evidence="4" id="KW-1185">Reference proteome</keyword>
<sequence length="187" mass="20499">MDMSQKLAGKKIAILVENGFEQVELEKPKAALEEAGAETHIISPQSGKVKAWAMTDWGQEFTVDKELKSAVTSDYDGLLLPGGVMNPDYLRANEQAVAFVRAFNDNGKPIAAICHGPWALIEAQAVQGRKMTSWPSLKTDLTNAGANWVDQEVVTDQGLVTSRKPDDIPAFNKKMIEEFAEGKHDRS</sequence>
<proteinExistence type="inferred from homology"/>
<evidence type="ECO:0000313" key="4">
    <source>
        <dbReference type="Proteomes" id="UP000324133"/>
    </source>
</evidence>
<dbReference type="EMBL" id="VKKY01000001">
    <property type="protein sequence ID" value="KAA3439913.1"/>
    <property type="molecule type" value="Genomic_DNA"/>
</dbReference>
<dbReference type="CDD" id="cd03134">
    <property type="entry name" value="GATase1_PfpI_like"/>
    <property type="match status" value="1"/>
</dbReference>
<feature type="domain" description="DJ-1/PfpI" evidence="2">
    <location>
        <begin position="10"/>
        <end position="178"/>
    </location>
</feature>
<comment type="caution">
    <text evidence="3">The sequence shown here is derived from an EMBL/GenBank/DDBJ whole genome shotgun (WGS) entry which is preliminary data.</text>
</comment>
<organism evidence="3 4">
    <name type="scientific">Rufibacter hautae</name>
    <dbReference type="NCBI Taxonomy" id="2595005"/>
    <lineage>
        <taxon>Bacteria</taxon>
        <taxon>Pseudomonadati</taxon>
        <taxon>Bacteroidota</taxon>
        <taxon>Cytophagia</taxon>
        <taxon>Cytophagales</taxon>
        <taxon>Hymenobacteraceae</taxon>
        <taxon>Rufibacter</taxon>
    </lineage>
</organism>
<keyword evidence="3" id="KW-0315">Glutamine amidotransferase</keyword>
<dbReference type="AlphaFoldDB" id="A0A5B6TI28"/>
<dbReference type="InterPro" id="IPR002818">
    <property type="entry name" value="DJ-1/PfpI"/>
</dbReference>
<protein>
    <submittedName>
        <fullName evidence="3">Type 1 glutamine amidotransferase</fullName>
    </submittedName>
</protein>
<dbReference type="PANTHER" id="PTHR42733">
    <property type="entry name" value="DJ-1 PROTEIN"/>
    <property type="match status" value="1"/>
</dbReference>
<evidence type="ECO:0000256" key="1">
    <source>
        <dbReference type="ARBA" id="ARBA00008542"/>
    </source>
</evidence>
<dbReference type="OrthoDB" id="9792284at2"/>
<dbReference type="GO" id="GO:0016740">
    <property type="term" value="F:transferase activity"/>
    <property type="evidence" value="ECO:0007669"/>
    <property type="project" value="UniProtKB-KW"/>
</dbReference>
<dbReference type="Gene3D" id="3.40.50.880">
    <property type="match status" value="1"/>
</dbReference>
<dbReference type="InterPro" id="IPR006286">
    <property type="entry name" value="C56_PfpI-like"/>
</dbReference>
<name>A0A5B6TI28_9BACT</name>
<dbReference type="InterPro" id="IPR029062">
    <property type="entry name" value="Class_I_gatase-like"/>
</dbReference>
<dbReference type="Pfam" id="PF01965">
    <property type="entry name" value="DJ-1_PfpI"/>
    <property type="match status" value="1"/>
</dbReference>
<comment type="similarity">
    <text evidence="1">Belongs to the peptidase C56 family.</text>
</comment>
<evidence type="ECO:0000259" key="2">
    <source>
        <dbReference type="Pfam" id="PF01965"/>
    </source>
</evidence>
<reference evidence="3 4" key="1">
    <citation type="submission" date="2019-07" db="EMBL/GenBank/DDBJ databases">
        <title>Rufibacter sp. nov., isolated from lake sediment.</title>
        <authorList>
            <person name="Qu J.-H."/>
        </authorList>
    </citation>
    <scope>NUCLEOTIDE SEQUENCE [LARGE SCALE GENOMIC DNA]</scope>
    <source>
        <strain evidence="3 4">NBS58-1</strain>
    </source>
</reference>
<dbReference type="PANTHER" id="PTHR42733:SF12">
    <property type="entry name" value="PROTEINASE"/>
    <property type="match status" value="1"/>
</dbReference>
<gene>
    <name evidence="3" type="ORF">FOA19_04370</name>
</gene>
<dbReference type="Proteomes" id="UP000324133">
    <property type="component" value="Unassembled WGS sequence"/>
</dbReference>
<dbReference type="NCBIfam" id="TIGR01382">
    <property type="entry name" value="PfpI"/>
    <property type="match status" value="1"/>
</dbReference>
<dbReference type="PROSITE" id="PS51276">
    <property type="entry name" value="PEPTIDASE_C56_PFPI"/>
    <property type="match status" value="1"/>
</dbReference>
<dbReference type="SUPFAM" id="SSF52317">
    <property type="entry name" value="Class I glutamine amidotransferase-like"/>
    <property type="match status" value="1"/>
</dbReference>
<evidence type="ECO:0000313" key="3">
    <source>
        <dbReference type="EMBL" id="KAA3439913.1"/>
    </source>
</evidence>